<organism evidence="2 3">
    <name type="scientific">Carbonactinospora thermoautotrophica</name>
    <dbReference type="NCBI Taxonomy" id="1469144"/>
    <lineage>
        <taxon>Bacteria</taxon>
        <taxon>Bacillati</taxon>
        <taxon>Actinomycetota</taxon>
        <taxon>Actinomycetes</taxon>
        <taxon>Kitasatosporales</taxon>
        <taxon>Carbonactinosporaceae</taxon>
        <taxon>Carbonactinospora</taxon>
    </lineage>
</organism>
<dbReference type="SUPFAM" id="SSF52540">
    <property type="entry name" value="P-loop containing nucleoside triphosphate hydrolases"/>
    <property type="match status" value="1"/>
</dbReference>
<dbReference type="OrthoDB" id="4955412at2"/>
<evidence type="ECO:0000313" key="2">
    <source>
        <dbReference type="EMBL" id="KWX02763.1"/>
    </source>
</evidence>
<protein>
    <submittedName>
        <fullName evidence="2">Putative ATP-binding protein</fullName>
    </submittedName>
</protein>
<dbReference type="EMBL" id="LAXD01000001">
    <property type="protein sequence ID" value="KWX02763.1"/>
    <property type="molecule type" value="Genomic_DNA"/>
</dbReference>
<keyword evidence="2" id="KW-0067">ATP-binding</keyword>
<keyword evidence="2" id="KW-0547">Nucleotide-binding</keyword>
<reference evidence="3" key="1">
    <citation type="submission" date="2015-04" db="EMBL/GenBank/DDBJ databases">
        <title>Physiological reanalysis, assessment of diazotrophy, and genome sequences of multiple isolates of Streptomyces thermoautotrophicus.</title>
        <authorList>
            <person name="MacKellar D.C."/>
            <person name="Lieber L."/>
            <person name="Norman J."/>
            <person name="Bolger A."/>
            <person name="Tobin C."/>
            <person name="Murray J.W."/>
            <person name="Chang R."/>
            <person name="Ford T."/>
            <person name="Nguyen P.Q."/>
            <person name="Woodward J."/>
            <person name="Permingeat H."/>
            <person name="Joshi N.S."/>
            <person name="Silver P.A."/>
            <person name="Usadel B."/>
            <person name="Rutherford A.W."/>
            <person name="Friesen M."/>
            <person name="Prell J."/>
        </authorList>
    </citation>
    <scope>NUCLEOTIDE SEQUENCE [LARGE SCALE GENOMIC DNA]</scope>
    <source>
        <strain evidence="3">H1</strain>
    </source>
</reference>
<comment type="caution">
    <text evidence="2">The sequence shown here is derived from an EMBL/GenBank/DDBJ whole genome shotgun (WGS) entry which is preliminary data.</text>
</comment>
<name>A0A132MY54_9ACTN</name>
<dbReference type="Proteomes" id="UP000070188">
    <property type="component" value="Unassembled WGS sequence"/>
</dbReference>
<dbReference type="GO" id="GO:0005524">
    <property type="term" value="F:ATP binding"/>
    <property type="evidence" value="ECO:0007669"/>
    <property type="project" value="UniProtKB-KW"/>
</dbReference>
<accession>A0A132MY54</accession>
<sequence length="510" mass="55676">MEARDRNEDAYFSDGTPIPDKPPTGGGGKGPSQAQILIQMAEEQYRLIRGSDGRTYAVPKLGPSIAVPLASKSGNGMRAKLAASLRRCTGKVASASALADCITVLEGEASELDPEPVFLRMGRHENSIVVDMGTETGQCILITPEGWSIEATSPVIFRRSELTHPLVEPVRGGSLDPLRKLINLTEDDYRLAIGWVVAAYFTDIPHPILFVQGEQGTGKSSLVRALLALVDPQPAADRETPADKREWAIFARASWAFSFDNVTEIPEWLSNSLCKGVTGDAVLQRVLHSDEDITVFSFQRVIAMTTIAIKHELAGDLVDRMLLVEPEVVDERMTEAEVRAARAAALPDALGAVLDLVSGVLRELPHVRVDDAPRMADFARVLAALDRVTGWNTLATYREKVTTMGMALIEGNTLAQALYRLATQTSPGGLDPRPWEGTASELLTTLRQICAHHDMPADELPKDPRVIGRQVREIAPSLRKVGVDIRPGPRSNTRRTLRIQRIARDPSQQS</sequence>
<feature type="region of interest" description="Disordered" evidence="1">
    <location>
        <begin position="1"/>
        <end position="32"/>
    </location>
</feature>
<dbReference type="PATRIC" id="fig|1469144.10.peg.4082"/>
<evidence type="ECO:0000313" key="3">
    <source>
        <dbReference type="Proteomes" id="UP000070188"/>
    </source>
</evidence>
<proteinExistence type="predicted"/>
<keyword evidence="3" id="KW-1185">Reference proteome</keyword>
<gene>
    <name evidence="2" type="ORF">LI90_3809</name>
</gene>
<evidence type="ECO:0000256" key="1">
    <source>
        <dbReference type="SAM" id="MobiDB-lite"/>
    </source>
</evidence>
<dbReference type="InterPro" id="IPR027417">
    <property type="entry name" value="P-loop_NTPase"/>
</dbReference>
<dbReference type="RefSeq" id="WP_066889985.1">
    <property type="nucleotide sequence ID" value="NZ_LAXD01000001.1"/>
</dbReference>
<dbReference type="AlphaFoldDB" id="A0A132MY54"/>
<dbReference type="STRING" id="1469144.LI90_3809"/>